<dbReference type="SUPFAM" id="SSF52540">
    <property type="entry name" value="P-loop containing nucleoside triphosphate hydrolases"/>
    <property type="match status" value="2"/>
</dbReference>
<sequence length="1163" mass="134946">MKPIKLKIKGLNSFQEEQSIDFLKLTDRGLFGIFGPTGSGKSTILDGITLALYGNMARKSSNFINTNCDRVNVSFEFQISGAEIKRYSIEREFRRKKDGSINSGKCKLIDINNEEVLADSVKVLNKKVEEIIGLNIDDFTRTVVLPQGKFSEFLRLEGKDRREMLERLFNLEKYGDELSVKLFSKIKEENTKSSVLEGQLKGYEDISHEKLEENEELLKNNMSEYIKLKEEFDAIEKQDRDNEELWNTQNELNKYMDKKKVLDEKFDFIEETKMKIKMGEGAEKVIPYITAYENTTSSYLENKLLLEELTVKIEDLSKKKEIIENKWIHVQNEKDEKLSGLLIDEQKVKDAIEDEKSLKIIEENLKESIYAKEKYKNRLNENEITFIELQRQIKEKNEYILSNEKKYEELKIDESFKEKVQDGLILEENISKVNNTLSQEEEKINKINILIHDTIREGKGLKESLQNIDNNLNQKKEKLDIIIKNCPGDQNILLERRKFIGECSLKYESYNRLTADINKFIEEKTILEKSIKEGEEVLRIHESELKKLKENQNNAIRKSMATELRKELKDGELCPVCGSTHHHINDKVVFDEVKFDLELIEKDIKNKENIIKDINNDIIKDKTKLSVCIKNIEENTESINKLGDKFREVSIEILEENFEKLKTEIESYNKNKEELEVQINKAAVEREKQEGEIKALRSALRTYQNQLGTMEKELISIKNEKDVLDQKINTLKSEICVEQFKEKNSEIRKIEIERNNISNEISKTRKLLGNLEIEKEKCNKDIKALSEEIIKKETEINSYEKSKLEKIESIKNKAGNAESLKDLLREIEINIRNIKDNYIRVEKEKNEIEDIFNKYSEKLISSKSKEKTLSDKKETEKEQMKSAILREGFESINHVKNNILRKEELLELKEEVEVYKENISNIQGAIINLTNKIGGKSITKNQYEEHKILKASKNNELNTLNEFLIKLKDEIDRINEKLKEQKNLLEEKRILEHRLALLRDLEKLFKGKKFVEFVAGHQLKYISIEASKRLKEITHGTYGLEVDENGKFIIRDFKNGGAIRDASTLSGGETFLASLSLALALSAQIQLKGTAPLELFFLDEGFGTLDDNLLDVVMDSLERIHNDRLKVGIISHVESIKNRVPVKLIISPAECGNGGSKVKIERS</sequence>
<evidence type="ECO:0000313" key="6">
    <source>
        <dbReference type="EMBL" id="PPV14811.1"/>
    </source>
</evidence>
<reference evidence="6 7" key="1">
    <citation type="submission" date="2016-01" db="EMBL/GenBank/DDBJ databases">
        <title>Characterization of the Clostridium difficile lineages that are prevalent in Hong Kong and China.</title>
        <authorList>
            <person name="Kwok J.S.-L."/>
            <person name="Lam W.-Y."/>
            <person name="Ip M."/>
            <person name="Chan T.-F."/>
            <person name="Hawkey P.M."/>
            <person name="Tsui S.K.-W."/>
        </authorList>
    </citation>
    <scope>NUCLEOTIDE SEQUENCE [LARGE SCALE GENOMIC DNA]</scope>
    <source>
        <strain evidence="6 7">300064</strain>
    </source>
</reference>
<dbReference type="Pfam" id="PF13476">
    <property type="entry name" value="AAA_23"/>
    <property type="match status" value="1"/>
</dbReference>
<feature type="coiled-coil region" evidence="4">
    <location>
        <begin position="208"/>
        <end position="238"/>
    </location>
</feature>
<dbReference type="PANTHER" id="PTHR32114:SF2">
    <property type="entry name" value="ABC TRANSPORTER ABCH.3"/>
    <property type="match status" value="1"/>
</dbReference>
<feature type="coiled-coil region" evidence="4">
    <location>
        <begin position="651"/>
        <end position="851"/>
    </location>
</feature>
<dbReference type="Gene3D" id="6.10.250.3110">
    <property type="match status" value="1"/>
</dbReference>
<name>A0A2S7FB52_CLOBU</name>
<evidence type="ECO:0000256" key="1">
    <source>
        <dbReference type="ARBA" id="ARBA00006930"/>
    </source>
</evidence>
<comment type="caution">
    <text evidence="6">The sequence shown here is derived from an EMBL/GenBank/DDBJ whole genome shotgun (WGS) entry which is preliminary data.</text>
</comment>
<dbReference type="AlphaFoldDB" id="A0A2S7FB52"/>
<feature type="coiled-coil region" evidence="4">
    <location>
        <begin position="430"/>
        <end position="485"/>
    </location>
</feature>
<proteinExistence type="inferred from homology"/>
<dbReference type="InterPro" id="IPR027417">
    <property type="entry name" value="P-loop_NTPase"/>
</dbReference>
<accession>A0A2S7FB52</accession>
<protein>
    <recommendedName>
        <fullName evidence="3">Nuclease SbcCD subunit C</fullName>
    </recommendedName>
</protein>
<feature type="domain" description="Rad50/SbcC-type AAA" evidence="5">
    <location>
        <begin position="5"/>
        <end position="259"/>
    </location>
</feature>
<dbReference type="Proteomes" id="UP000238081">
    <property type="component" value="Unassembled WGS sequence"/>
</dbReference>
<evidence type="ECO:0000256" key="2">
    <source>
        <dbReference type="ARBA" id="ARBA00011322"/>
    </source>
</evidence>
<evidence type="ECO:0000256" key="4">
    <source>
        <dbReference type="SAM" id="Coils"/>
    </source>
</evidence>
<dbReference type="GO" id="GO:0006302">
    <property type="term" value="P:double-strand break repair"/>
    <property type="evidence" value="ECO:0007669"/>
    <property type="project" value="InterPro"/>
</dbReference>
<gene>
    <name evidence="6" type="ORF">AWN73_13625</name>
</gene>
<dbReference type="RefSeq" id="WP_043663564.1">
    <property type="nucleotide sequence ID" value="NZ_JSEG01000007.1"/>
</dbReference>
<dbReference type="PANTHER" id="PTHR32114">
    <property type="entry name" value="ABC TRANSPORTER ABCH.3"/>
    <property type="match status" value="1"/>
</dbReference>
<dbReference type="InterPro" id="IPR038729">
    <property type="entry name" value="Rad50/SbcC_AAA"/>
</dbReference>
<comment type="similarity">
    <text evidence="1">Belongs to the SMC family. SbcC subfamily.</text>
</comment>
<feature type="coiled-coil region" evidence="4">
    <location>
        <begin position="531"/>
        <end position="558"/>
    </location>
</feature>
<dbReference type="Gene3D" id="3.40.50.300">
    <property type="entry name" value="P-loop containing nucleotide triphosphate hydrolases"/>
    <property type="match status" value="2"/>
</dbReference>
<comment type="subunit">
    <text evidence="2">Heterodimer of SbcC and SbcD.</text>
</comment>
<dbReference type="EMBL" id="LRDH01000106">
    <property type="protein sequence ID" value="PPV14811.1"/>
    <property type="molecule type" value="Genomic_DNA"/>
</dbReference>
<dbReference type="Pfam" id="PF13558">
    <property type="entry name" value="SbcC_Walker_B"/>
    <property type="match status" value="1"/>
</dbReference>
<organism evidence="6 7">
    <name type="scientific">Clostridium butyricum</name>
    <dbReference type="NCBI Taxonomy" id="1492"/>
    <lineage>
        <taxon>Bacteria</taxon>
        <taxon>Bacillati</taxon>
        <taxon>Bacillota</taxon>
        <taxon>Clostridia</taxon>
        <taxon>Eubacteriales</taxon>
        <taxon>Clostridiaceae</taxon>
        <taxon>Clostridium</taxon>
    </lineage>
</organism>
<evidence type="ECO:0000313" key="7">
    <source>
        <dbReference type="Proteomes" id="UP000238081"/>
    </source>
</evidence>
<evidence type="ECO:0000259" key="5">
    <source>
        <dbReference type="Pfam" id="PF13476"/>
    </source>
</evidence>
<dbReference type="GO" id="GO:0016887">
    <property type="term" value="F:ATP hydrolysis activity"/>
    <property type="evidence" value="ECO:0007669"/>
    <property type="project" value="InterPro"/>
</dbReference>
<evidence type="ECO:0000256" key="3">
    <source>
        <dbReference type="ARBA" id="ARBA00013368"/>
    </source>
</evidence>
<keyword evidence="4" id="KW-0175">Coiled coil</keyword>
<feature type="coiled-coil region" evidence="4">
    <location>
        <begin position="957"/>
        <end position="1001"/>
    </location>
</feature>